<gene>
    <name evidence="2" type="ORF">F0U60_09605</name>
</gene>
<accession>A0ABY9WNE1</accession>
<dbReference type="RefSeq" id="WP_395816926.1">
    <property type="nucleotide sequence ID" value="NZ_CP043494.1"/>
</dbReference>
<sequence>MARLSLSQMGWGLLLLASLLAVPGESPAQTFCTQCLTIRLGRPLVTRGPAADELDSPYNEIQLANGQRRGFSSNASSYAVDGSDPWSTGGARRRVLAPGAAGTYNDCGQWMNDTEQVSGGVHGFIHAERSCNYGAGQTHKSMAYGWSTDEGLSWSVRGQIITGTDAPTPGVVTGEGDCTVIDGKDGYLYAYCLRARDWRTIVARAPASNPGPGNWMKYFNGAWSQPGLGGDATALGFLGTSAGRWTANGDVLLLTPDRWFGGLRLSFSSNKVNFTSVGDPLIPLEDDNWSRPAPTELVTYPSVMNYGDVSNQVGSGFLLTYVYIQPGEGFDKRYLVFRDVWMGVAASPQTPQVGLALSRWFSATAKDRWTTTAPVVGNYNTYAYDKLLGYVMTKPHPTLPSNKLEDCVSTWPGHPDHLLTNDGMCASAGYTRLRTAGWLYRDAQPNTLPVYRCYSPTLQSHFASNRADCEGLGTMEWLLGYALAS</sequence>
<proteinExistence type="predicted"/>
<name>A0ABY9WNE1_9BACT</name>
<feature type="signal peptide" evidence="1">
    <location>
        <begin position="1"/>
        <end position="28"/>
    </location>
</feature>
<protein>
    <submittedName>
        <fullName evidence="2">Uncharacterized protein</fullName>
    </submittedName>
</protein>
<evidence type="ECO:0000313" key="3">
    <source>
        <dbReference type="Proteomes" id="UP001611383"/>
    </source>
</evidence>
<feature type="chain" id="PRO_5045937811" evidence="1">
    <location>
        <begin position="29"/>
        <end position="485"/>
    </location>
</feature>
<dbReference type="EMBL" id="CP043494">
    <property type="protein sequence ID" value="WNG44337.1"/>
    <property type="molecule type" value="Genomic_DNA"/>
</dbReference>
<organism evidence="2 3">
    <name type="scientific">Archangium minus</name>
    <dbReference type="NCBI Taxonomy" id="83450"/>
    <lineage>
        <taxon>Bacteria</taxon>
        <taxon>Pseudomonadati</taxon>
        <taxon>Myxococcota</taxon>
        <taxon>Myxococcia</taxon>
        <taxon>Myxococcales</taxon>
        <taxon>Cystobacterineae</taxon>
        <taxon>Archangiaceae</taxon>
        <taxon>Archangium</taxon>
    </lineage>
</organism>
<evidence type="ECO:0000313" key="2">
    <source>
        <dbReference type="EMBL" id="WNG44337.1"/>
    </source>
</evidence>
<keyword evidence="1" id="KW-0732">Signal</keyword>
<dbReference type="Proteomes" id="UP001611383">
    <property type="component" value="Chromosome"/>
</dbReference>
<reference evidence="2 3" key="1">
    <citation type="submission" date="2019-08" db="EMBL/GenBank/DDBJ databases">
        <title>Archangium and Cystobacter genomes.</title>
        <authorList>
            <person name="Chen I.-C.K."/>
            <person name="Wielgoss S."/>
        </authorList>
    </citation>
    <scope>NUCLEOTIDE SEQUENCE [LARGE SCALE GENOMIC DNA]</scope>
    <source>
        <strain evidence="2 3">Cbm 6</strain>
    </source>
</reference>
<evidence type="ECO:0000256" key="1">
    <source>
        <dbReference type="SAM" id="SignalP"/>
    </source>
</evidence>
<keyword evidence="3" id="KW-1185">Reference proteome</keyword>